<gene>
    <name evidence="1" type="ORF">BTT61001_00078</name>
</gene>
<protein>
    <submittedName>
        <fullName evidence="1">Uncharacterized protein</fullName>
    </submittedName>
</protein>
<reference evidence="1 2" key="1">
    <citation type="submission" date="2016-08" db="EMBL/GenBank/DDBJ databases">
        <authorList>
            <person name="Seilhamer J.J."/>
        </authorList>
    </citation>
    <scope>NUCLEOTIDE SEQUENCE [LARGE SCALE GENOMIC DNA]</scope>
    <source>
        <strain evidence="1 2">IEBC_T61001</strain>
    </source>
</reference>
<dbReference type="Proteomes" id="UP000195991">
    <property type="component" value="Unassembled WGS sequence"/>
</dbReference>
<accession>A0A1C3Z2G4</accession>
<evidence type="ECO:0000313" key="1">
    <source>
        <dbReference type="EMBL" id="SCB76423.1"/>
    </source>
</evidence>
<sequence>MKVMIIAKKSSATAGLFFIRIAI</sequence>
<proteinExistence type="predicted"/>
<organism evidence="1 2">
    <name type="scientific">Bacillus thuringiensis</name>
    <dbReference type="NCBI Taxonomy" id="1428"/>
    <lineage>
        <taxon>Bacteria</taxon>
        <taxon>Bacillati</taxon>
        <taxon>Bacillota</taxon>
        <taxon>Bacilli</taxon>
        <taxon>Bacillales</taxon>
        <taxon>Bacillaceae</taxon>
        <taxon>Bacillus</taxon>
        <taxon>Bacillus cereus group</taxon>
    </lineage>
</organism>
<name>A0A1C3Z2G4_BACTU</name>
<dbReference type="AlphaFoldDB" id="A0A1C3Z2G4"/>
<dbReference type="EMBL" id="FMBI01000006">
    <property type="protein sequence ID" value="SCB76423.1"/>
    <property type="molecule type" value="Genomic_DNA"/>
</dbReference>
<evidence type="ECO:0000313" key="2">
    <source>
        <dbReference type="Proteomes" id="UP000195991"/>
    </source>
</evidence>